<evidence type="ECO:0000313" key="1">
    <source>
        <dbReference type="EMBL" id="MEQ2160014.1"/>
    </source>
</evidence>
<comment type="caution">
    <text evidence="1">The sequence shown here is derived from an EMBL/GenBank/DDBJ whole genome shotgun (WGS) entry which is preliminary data.</text>
</comment>
<name>A0ABV0MLP9_9TELE</name>
<organism evidence="1 2">
    <name type="scientific">Goodea atripinnis</name>
    <dbReference type="NCBI Taxonomy" id="208336"/>
    <lineage>
        <taxon>Eukaryota</taxon>
        <taxon>Metazoa</taxon>
        <taxon>Chordata</taxon>
        <taxon>Craniata</taxon>
        <taxon>Vertebrata</taxon>
        <taxon>Euteleostomi</taxon>
        <taxon>Actinopterygii</taxon>
        <taxon>Neopterygii</taxon>
        <taxon>Teleostei</taxon>
        <taxon>Neoteleostei</taxon>
        <taxon>Acanthomorphata</taxon>
        <taxon>Ovalentaria</taxon>
        <taxon>Atherinomorphae</taxon>
        <taxon>Cyprinodontiformes</taxon>
        <taxon>Goodeidae</taxon>
        <taxon>Goodea</taxon>
    </lineage>
</organism>
<accession>A0ABV0MLP9</accession>
<sequence length="124" mass="13623">ELVINGTIQDIVYLVYEWSSSPQSQRFDVPSLRPQCPSGQFQVLHSVTIKACAKLWELGLSAKCSMGREHSMLKIGLKNSKICTAVVQFFNTAIPGSSRSLANCAACLRPLSTPAFCLLTFKNK</sequence>
<proteinExistence type="predicted"/>
<reference evidence="1 2" key="1">
    <citation type="submission" date="2021-06" db="EMBL/GenBank/DDBJ databases">
        <authorList>
            <person name="Palmer J.M."/>
        </authorList>
    </citation>
    <scope>NUCLEOTIDE SEQUENCE [LARGE SCALE GENOMIC DNA]</scope>
    <source>
        <strain evidence="1 2">GA_2019</strain>
        <tissue evidence="1">Muscle</tissue>
    </source>
</reference>
<keyword evidence="2" id="KW-1185">Reference proteome</keyword>
<dbReference type="EMBL" id="JAHRIO010004248">
    <property type="protein sequence ID" value="MEQ2160014.1"/>
    <property type="molecule type" value="Genomic_DNA"/>
</dbReference>
<protein>
    <submittedName>
        <fullName evidence="1">Uncharacterized protein</fullName>
    </submittedName>
</protein>
<feature type="non-terminal residue" evidence="1">
    <location>
        <position position="1"/>
    </location>
</feature>
<evidence type="ECO:0000313" key="2">
    <source>
        <dbReference type="Proteomes" id="UP001476798"/>
    </source>
</evidence>
<dbReference type="Proteomes" id="UP001476798">
    <property type="component" value="Unassembled WGS sequence"/>
</dbReference>
<gene>
    <name evidence="1" type="ORF">GOODEAATRI_029213</name>
</gene>